<dbReference type="SMART" id="SM00283">
    <property type="entry name" value="MA"/>
    <property type="match status" value="1"/>
</dbReference>
<evidence type="ECO:0000256" key="2">
    <source>
        <dbReference type="ARBA" id="ARBA00022475"/>
    </source>
</evidence>
<dbReference type="PANTHER" id="PTHR32089:SF112">
    <property type="entry name" value="LYSOZYME-LIKE PROTEIN-RELATED"/>
    <property type="match status" value="1"/>
</dbReference>
<dbReference type="GO" id="GO:0007165">
    <property type="term" value="P:signal transduction"/>
    <property type="evidence" value="ECO:0007669"/>
    <property type="project" value="UniProtKB-KW"/>
</dbReference>
<evidence type="ECO:0000259" key="9">
    <source>
        <dbReference type="PROSITE" id="PS50885"/>
    </source>
</evidence>
<dbReference type="PROSITE" id="PS50885">
    <property type="entry name" value="HAMP"/>
    <property type="match status" value="1"/>
</dbReference>
<evidence type="ECO:0000256" key="6">
    <source>
        <dbReference type="PROSITE-ProRule" id="PRU00284"/>
    </source>
</evidence>
<evidence type="ECO:0000256" key="7">
    <source>
        <dbReference type="SAM" id="Phobius"/>
    </source>
</evidence>
<keyword evidence="11" id="KW-1185">Reference proteome</keyword>
<keyword evidence="2" id="KW-1003">Cell membrane</keyword>
<dbReference type="EMBL" id="WJNH01000005">
    <property type="protein sequence ID" value="MRG86607.1"/>
    <property type="molecule type" value="Genomic_DNA"/>
</dbReference>
<reference evidence="10 11" key="1">
    <citation type="submission" date="2019-11" db="EMBL/GenBank/DDBJ databases">
        <authorList>
            <person name="Li J."/>
        </authorList>
    </citation>
    <scope>NUCLEOTIDE SEQUENCE [LARGE SCALE GENOMIC DNA]</scope>
    <source>
        <strain evidence="10 11">J4</strain>
    </source>
</reference>
<dbReference type="InterPro" id="IPR004089">
    <property type="entry name" value="MCPsignal_dom"/>
</dbReference>
<evidence type="ECO:0000256" key="1">
    <source>
        <dbReference type="ARBA" id="ARBA00004236"/>
    </source>
</evidence>
<dbReference type="PANTHER" id="PTHR32089">
    <property type="entry name" value="METHYL-ACCEPTING CHEMOTAXIS PROTEIN MCPB"/>
    <property type="match status" value="1"/>
</dbReference>
<comment type="similarity">
    <text evidence="5">Belongs to the methyl-accepting chemotaxis (MCP) protein family.</text>
</comment>
<evidence type="ECO:0000256" key="4">
    <source>
        <dbReference type="ARBA" id="ARBA00023224"/>
    </source>
</evidence>
<proteinExistence type="inferred from homology"/>
<dbReference type="InterPro" id="IPR004090">
    <property type="entry name" value="Chemotax_Me-accpt_rcpt"/>
</dbReference>
<dbReference type="OrthoDB" id="2010115at2"/>
<protein>
    <submittedName>
        <fullName evidence="10">HAMP domain-containing protein</fullName>
    </submittedName>
</protein>
<dbReference type="Pfam" id="PF00015">
    <property type="entry name" value="MCPsignal"/>
    <property type="match status" value="1"/>
</dbReference>
<sequence>MKILKKQTQNILAKFKGFKFKGFKFRGFRFKGLELTFPLRLIFMVLTLFILSLSIIGGVSYSKVKESQMTLVNERLEREVFIMREMARNYKYAYLEDEHLFQEQVLSAAEDQKIKLMQNDLSARLLLISNDGTFQEVNNRRLSSVSITDEIIQRTKDSDEHSFIADWQNREWLFTFGSIQELQGTFVIAVPTSDIAASAKSLANYFLMAGIISVIIISFIISFIMKKMTSPLTDLRNEMKKARNGDLKNVAYTNSNIPEIRSLSKSFKMLMDQISSMFDNIDNAVTQLNVTGDELSASSGDLTSKQNFMKQDLQNVMDNSKKTQSTFSTYEETFMELTKLMDLLLTEFRTMKEKQNDMNETVEFGTSGVTAIIHALEKSHTAIERLSFKIEDFQEYSSNIKEAGSMIRDLADQTRLLSLNAKIEAARAGEFGKGFGVVASEVGKLAEDSRSAAIEIDQKVNDTVQIGEFFTKEFHLLAKELSIQLHNVNESSKMYQDLSSAIQVVNNQISRSTDEVENTIAVIPELEQAFQNLHQNTIDTIQSVEALYETTELQQKIMDETEDIRIQLVALGQSLSTLIRE</sequence>
<dbReference type="GO" id="GO:0004888">
    <property type="term" value="F:transmembrane signaling receptor activity"/>
    <property type="evidence" value="ECO:0007669"/>
    <property type="project" value="InterPro"/>
</dbReference>
<dbReference type="PRINTS" id="PR00260">
    <property type="entry name" value="CHEMTRNSDUCR"/>
</dbReference>
<feature type="domain" description="HAMP" evidence="9">
    <location>
        <begin position="226"/>
        <end position="279"/>
    </location>
</feature>
<dbReference type="GO" id="GO:0006935">
    <property type="term" value="P:chemotaxis"/>
    <property type="evidence" value="ECO:0007669"/>
    <property type="project" value="InterPro"/>
</dbReference>
<evidence type="ECO:0000256" key="3">
    <source>
        <dbReference type="ARBA" id="ARBA00023136"/>
    </source>
</evidence>
<evidence type="ECO:0000313" key="10">
    <source>
        <dbReference type="EMBL" id="MRG86607.1"/>
    </source>
</evidence>
<organism evidence="10 11">
    <name type="scientific">Salinibacillus xinjiangensis</name>
    <dbReference type="NCBI Taxonomy" id="1229268"/>
    <lineage>
        <taxon>Bacteria</taxon>
        <taxon>Bacillati</taxon>
        <taxon>Bacillota</taxon>
        <taxon>Bacilli</taxon>
        <taxon>Bacillales</taxon>
        <taxon>Bacillaceae</taxon>
        <taxon>Salinibacillus</taxon>
    </lineage>
</organism>
<keyword evidence="7" id="KW-1133">Transmembrane helix</keyword>
<evidence type="ECO:0000313" key="11">
    <source>
        <dbReference type="Proteomes" id="UP000480185"/>
    </source>
</evidence>
<dbReference type="PROSITE" id="PS50111">
    <property type="entry name" value="CHEMOTAXIS_TRANSDUC_2"/>
    <property type="match status" value="1"/>
</dbReference>
<name>A0A6G1X6N6_9BACI</name>
<evidence type="ECO:0000256" key="5">
    <source>
        <dbReference type="ARBA" id="ARBA00029447"/>
    </source>
</evidence>
<dbReference type="Proteomes" id="UP000480185">
    <property type="component" value="Unassembled WGS sequence"/>
</dbReference>
<feature type="transmembrane region" description="Helical" evidence="7">
    <location>
        <begin position="41"/>
        <end position="61"/>
    </location>
</feature>
<comment type="subcellular location">
    <subcellularLocation>
        <location evidence="1">Cell membrane</location>
    </subcellularLocation>
</comment>
<feature type="transmembrane region" description="Helical" evidence="7">
    <location>
        <begin position="205"/>
        <end position="225"/>
    </location>
</feature>
<accession>A0A6G1X6N6</accession>
<keyword evidence="7" id="KW-0812">Transmembrane</keyword>
<keyword evidence="3 7" id="KW-0472">Membrane</keyword>
<feature type="domain" description="Methyl-accepting transducer" evidence="8">
    <location>
        <begin position="298"/>
        <end position="534"/>
    </location>
</feature>
<dbReference type="AlphaFoldDB" id="A0A6G1X6N6"/>
<dbReference type="GO" id="GO:0005886">
    <property type="term" value="C:plasma membrane"/>
    <property type="evidence" value="ECO:0007669"/>
    <property type="project" value="UniProtKB-SubCell"/>
</dbReference>
<dbReference type="InterPro" id="IPR003660">
    <property type="entry name" value="HAMP_dom"/>
</dbReference>
<keyword evidence="4 6" id="KW-0807">Transducer</keyword>
<comment type="caution">
    <text evidence="10">The sequence shown here is derived from an EMBL/GenBank/DDBJ whole genome shotgun (WGS) entry which is preliminary data.</text>
</comment>
<dbReference type="SUPFAM" id="SSF58104">
    <property type="entry name" value="Methyl-accepting chemotaxis protein (MCP) signaling domain"/>
    <property type="match status" value="1"/>
</dbReference>
<dbReference type="Gene3D" id="1.10.287.950">
    <property type="entry name" value="Methyl-accepting chemotaxis protein"/>
    <property type="match status" value="1"/>
</dbReference>
<dbReference type="Gene3D" id="6.10.340.10">
    <property type="match status" value="1"/>
</dbReference>
<gene>
    <name evidence="10" type="ORF">GH754_09745</name>
</gene>
<dbReference type="RefSeq" id="WP_153728506.1">
    <property type="nucleotide sequence ID" value="NZ_WJNH01000005.1"/>
</dbReference>
<evidence type="ECO:0000259" key="8">
    <source>
        <dbReference type="PROSITE" id="PS50111"/>
    </source>
</evidence>